<feature type="transmembrane region" description="Helical" evidence="7">
    <location>
        <begin position="250"/>
        <end position="272"/>
    </location>
</feature>
<evidence type="ECO:0000256" key="5">
    <source>
        <dbReference type="ARBA" id="ARBA00023136"/>
    </source>
</evidence>
<evidence type="ECO:0000256" key="4">
    <source>
        <dbReference type="ARBA" id="ARBA00022989"/>
    </source>
</evidence>
<evidence type="ECO:0000256" key="2">
    <source>
        <dbReference type="ARBA" id="ARBA00022475"/>
    </source>
</evidence>
<organism evidence="8 9">
    <name type="scientific">Mogibacterium kristiansenii</name>
    <dbReference type="NCBI Taxonomy" id="2606708"/>
    <lineage>
        <taxon>Bacteria</taxon>
        <taxon>Bacillati</taxon>
        <taxon>Bacillota</taxon>
        <taxon>Clostridia</taxon>
        <taxon>Peptostreptococcales</taxon>
        <taxon>Anaerovoracaceae</taxon>
        <taxon>Mogibacterium</taxon>
    </lineage>
</organism>
<dbReference type="Pfam" id="PF02690">
    <property type="entry name" value="Na_Pi_cotrans"/>
    <property type="match status" value="1"/>
</dbReference>
<feature type="transmembrane region" description="Helical" evidence="7">
    <location>
        <begin position="211"/>
        <end position="238"/>
    </location>
</feature>
<sequence>MNETLQTLFGLLGGLAIFLYGMNKMSDALQKAAGDKMKRILGFLTKNPVMGVLAGALVTTVLQSSSATTVMIIGFVSAGLISMPQAISVIFGANIGTTMTAQLLAFKLSDYIYPIIFIGFIMYFISKKDKIKQIGMVIFSFGLLFEGIEIMGSVMKPLATSDVFIQLMGQVKDMPILGVALGTVMTLVVQSSSATIAVLQNFASQAGPDGVTSIIGLAGAIPILLGDNIGTTITAVLASIGQSRAAKRVAAAHCTFNITGAAVAFCILPYFAKIVQYISTKGPEVSVISRQIANAHTLFNVTVTLIWLPLIPLMVRWVSWLIKGDRKPVESLGEPKFLDRHVLTQPSAALYLVSREIGNVANLVVDMLQSAKDIVKKSTSTEEQTQLQDLSAGIRELHQKVSEYIVQLYEESKMNDTQSEQAAGLLGVVTTLKRMAIRSNEILSQIHSIMNSGRNLSGIARGELVECFEEIQQFFILAMDAVAYDTPISMEQINKSKAQLRHSQKSFRKAHLKRVQNGECDAGLTDDFNDIIYNMERLVDDCVEIATEAQDNVHFVQRSEVGVILPDTVESEEGLPDGPAGADFSSVNG</sequence>
<comment type="caution">
    <text evidence="8">The sequence shown here is derived from an EMBL/GenBank/DDBJ whole genome shotgun (WGS) entry which is preliminary data.</text>
</comment>
<dbReference type="InterPro" id="IPR038078">
    <property type="entry name" value="PhoU-like_sf"/>
</dbReference>
<feature type="transmembrane region" description="Helical" evidence="7">
    <location>
        <begin position="104"/>
        <end position="125"/>
    </location>
</feature>
<feature type="transmembrane region" description="Helical" evidence="7">
    <location>
        <begin position="68"/>
        <end position="92"/>
    </location>
</feature>
<keyword evidence="4 7" id="KW-1133">Transmembrane helix</keyword>
<dbReference type="Proteomes" id="UP000469424">
    <property type="component" value="Unassembled WGS sequence"/>
</dbReference>
<dbReference type="AlphaFoldDB" id="A0A6N7XJ58"/>
<evidence type="ECO:0000256" key="1">
    <source>
        <dbReference type="ARBA" id="ARBA00004651"/>
    </source>
</evidence>
<keyword evidence="2" id="KW-1003">Cell membrane</keyword>
<proteinExistence type="predicted"/>
<dbReference type="RefSeq" id="WP_154553542.1">
    <property type="nucleotide sequence ID" value="NZ_VUNA01000002.1"/>
</dbReference>
<keyword evidence="5 7" id="KW-0472">Membrane</keyword>
<dbReference type="EMBL" id="VUNA01000002">
    <property type="protein sequence ID" value="MST69976.1"/>
    <property type="molecule type" value="Genomic_DNA"/>
</dbReference>
<dbReference type="PANTHER" id="PTHR10010">
    <property type="entry name" value="SOLUTE CARRIER FAMILY 34 SODIUM PHOSPHATE , MEMBER 2-RELATED"/>
    <property type="match status" value="1"/>
</dbReference>
<feature type="transmembrane region" description="Helical" evidence="7">
    <location>
        <begin position="6"/>
        <end position="22"/>
    </location>
</feature>
<evidence type="ECO:0000313" key="8">
    <source>
        <dbReference type="EMBL" id="MST69976.1"/>
    </source>
</evidence>
<dbReference type="GO" id="GO:0005436">
    <property type="term" value="F:sodium:phosphate symporter activity"/>
    <property type="evidence" value="ECO:0007669"/>
    <property type="project" value="InterPro"/>
</dbReference>
<reference evidence="8 9" key="1">
    <citation type="submission" date="2019-08" db="EMBL/GenBank/DDBJ databases">
        <title>In-depth cultivation of the pig gut microbiome towards novel bacterial diversity and tailored functional studies.</title>
        <authorList>
            <person name="Wylensek D."/>
            <person name="Hitch T.C.A."/>
            <person name="Clavel T."/>
        </authorList>
    </citation>
    <scope>NUCLEOTIDE SEQUENCE [LARGE SCALE GENOMIC DNA]</scope>
    <source>
        <strain evidence="8 9">WCA-MUC-591-APC-4B</strain>
    </source>
</reference>
<dbReference type="Gene3D" id="1.20.58.220">
    <property type="entry name" value="Phosphate transport system protein phou homolog 2, domain 2"/>
    <property type="match status" value="1"/>
</dbReference>
<dbReference type="SUPFAM" id="SSF109755">
    <property type="entry name" value="PhoU-like"/>
    <property type="match status" value="1"/>
</dbReference>
<feature type="transmembrane region" description="Helical" evidence="7">
    <location>
        <begin position="131"/>
        <end position="155"/>
    </location>
</feature>
<accession>A0A6N7XJ58</accession>
<keyword evidence="9" id="KW-1185">Reference proteome</keyword>
<dbReference type="InterPro" id="IPR004633">
    <property type="entry name" value="NaPi_cotrn-rel/YqeW-like"/>
</dbReference>
<evidence type="ECO:0000256" key="7">
    <source>
        <dbReference type="SAM" id="Phobius"/>
    </source>
</evidence>
<comment type="subcellular location">
    <subcellularLocation>
        <location evidence="1">Cell membrane</location>
        <topology evidence="1">Multi-pass membrane protein</topology>
    </subcellularLocation>
</comment>
<dbReference type="PANTHER" id="PTHR10010:SF46">
    <property type="entry name" value="SODIUM-DEPENDENT PHOSPHATE TRANSPORT PROTEIN 2B"/>
    <property type="match status" value="1"/>
</dbReference>
<feature type="transmembrane region" description="Helical" evidence="7">
    <location>
        <begin position="43"/>
        <end position="62"/>
    </location>
</feature>
<feature type="transmembrane region" description="Helical" evidence="7">
    <location>
        <begin position="176"/>
        <end position="199"/>
    </location>
</feature>
<evidence type="ECO:0000256" key="6">
    <source>
        <dbReference type="SAM" id="MobiDB-lite"/>
    </source>
</evidence>
<dbReference type="NCBIfam" id="TIGR00704">
    <property type="entry name" value="NaPi_cotrn_rel"/>
    <property type="match status" value="1"/>
</dbReference>
<protein>
    <submittedName>
        <fullName evidence="8">Na/Pi cotransporter family protein</fullName>
    </submittedName>
</protein>
<dbReference type="InterPro" id="IPR003841">
    <property type="entry name" value="Na/Pi_transpt"/>
</dbReference>
<feature type="region of interest" description="Disordered" evidence="6">
    <location>
        <begin position="570"/>
        <end position="589"/>
    </location>
</feature>
<evidence type="ECO:0000256" key="3">
    <source>
        <dbReference type="ARBA" id="ARBA00022692"/>
    </source>
</evidence>
<name>A0A6N7XJ58_9FIRM</name>
<gene>
    <name evidence="8" type="ORF">FYJ65_01240</name>
</gene>
<evidence type="ECO:0000313" key="9">
    <source>
        <dbReference type="Proteomes" id="UP000469424"/>
    </source>
</evidence>
<dbReference type="GO" id="GO:0044341">
    <property type="term" value="P:sodium-dependent phosphate transport"/>
    <property type="evidence" value="ECO:0007669"/>
    <property type="project" value="InterPro"/>
</dbReference>
<dbReference type="NCBIfam" id="NF037997">
    <property type="entry name" value="Na_Pi_symport"/>
    <property type="match status" value="1"/>
</dbReference>
<dbReference type="GO" id="GO:0005886">
    <property type="term" value="C:plasma membrane"/>
    <property type="evidence" value="ECO:0007669"/>
    <property type="project" value="UniProtKB-SubCell"/>
</dbReference>
<keyword evidence="3 7" id="KW-0812">Transmembrane</keyword>